<dbReference type="Gene3D" id="3.40.350.10">
    <property type="entry name" value="Creatinase/prolidase N-terminal domain"/>
    <property type="match status" value="1"/>
</dbReference>
<dbReference type="CDD" id="cd01087">
    <property type="entry name" value="Prolidase"/>
    <property type="match status" value="1"/>
</dbReference>
<keyword evidence="7" id="KW-0378">Hydrolase</keyword>
<protein>
    <recommendedName>
        <fullName evidence="10">Xaa-Pro aminopeptidase</fullName>
        <ecNumber evidence="4">3.4.11.9</ecNumber>
    </recommendedName>
    <alternativeName>
        <fullName evidence="11">Aminopeptidase P II</fullName>
    </alternativeName>
    <alternativeName>
        <fullName evidence="12">X-Pro aminopeptidase</fullName>
    </alternativeName>
</protein>
<dbReference type="GO" id="GO:0006508">
    <property type="term" value="P:proteolysis"/>
    <property type="evidence" value="ECO:0007669"/>
    <property type="project" value="UniProtKB-KW"/>
</dbReference>
<evidence type="ECO:0000313" key="16">
    <source>
        <dbReference type="Proteomes" id="UP000243900"/>
    </source>
</evidence>
<keyword evidence="6 13" id="KW-0479">Metal-binding</keyword>
<dbReference type="Gene3D" id="3.90.230.10">
    <property type="entry name" value="Creatinase/methionine aminopeptidase superfamily"/>
    <property type="match status" value="1"/>
</dbReference>
<keyword evidence="15" id="KW-0031">Aminopeptidase</keyword>
<dbReference type="PROSITE" id="PS00491">
    <property type="entry name" value="PROLINE_PEPTIDASE"/>
    <property type="match status" value="1"/>
</dbReference>
<dbReference type="SUPFAM" id="SSF53092">
    <property type="entry name" value="Creatinase/prolidase N-terminal domain"/>
    <property type="match status" value="1"/>
</dbReference>
<evidence type="ECO:0000256" key="7">
    <source>
        <dbReference type="ARBA" id="ARBA00022801"/>
    </source>
</evidence>
<proteinExistence type="inferred from homology"/>
<evidence type="ECO:0000259" key="14">
    <source>
        <dbReference type="SMART" id="SM01011"/>
    </source>
</evidence>
<evidence type="ECO:0000256" key="13">
    <source>
        <dbReference type="RuleBase" id="RU000590"/>
    </source>
</evidence>
<comment type="catalytic activity">
    <reaction evidence="1">
        <text>Release of any N-terminal amino acid, including proline, that is linked to proline, even from a dipeptide or tripeptide.</text>
        <dbReference type="EC" id="3.4.11.9"/>
    </reaction>
</comment>
<evidence type="ECO:0000256" key="9">
    <source>
        <dbReference type="ARBA" id="ARBA00023211"/>
    </source>
</evidence>
<dbReference type="PANTHER" id="PTHR43226:SF4">
    <property type="entry name" value="XAA-PRO AMINOPEPTIDASE 3"/>
    <property type="match status" value="1"/>
</dbReference>
<dbReference type="InterPro" id="IPR029149">
    <property type="entry name" value="Creatin/AminoP/Spt16_N"/>
</dbReference>
<dbReference type="EC" id="3.4.11.9" evidence="4"/>
<evidence type="ECO:0000256" key="10">
    <source>
        <dbReference type="ARBA" id="ARBA00069363"/>
    </source>
</evidence>
<evidence type="ECO:0000256" key="4">
    <source>
        <dbReference type="ARBA" id="ARBA00012574"/>
    </source>
</evidence>
<gene>
    <name evidence="15" type="ORF">C5O18_02250</name>
</gene>
<evidence type="ECO:0000256" key="3">
    <source>
        <dbReference type="ARBA" id="ARBA00008766"/>
    </source>
</evidence>
<dbReference type="EMBL" id="PTQZ01000025">
    <property type="protein sequence ID" value="PQA49477.1"/>
    <property type="molecule type" value="Genomic_DNA"/>
</dbReference>
<evidence type="ECO:0000313" key="15">
    <source>
        <dbReference type="EMBL" id="PQA49477.1"/>
    </source>
</evidence>
<dbReference type="GO" id="GO:0005829">
    <property type="term" value="C:cytosol"/>
    <property type="evidence" value="ECO:0007669"/>
    <property type="project" value="TreeGrafter"/>
</dbReference>
<evidence type="ECO:0000256" key="12">
    <source>
        <dbReference type="ARBA" id="ARBA00081411"/>
    </source>
</evidence>
<keyword evidence="5" id="KW-0645">Protease</keyword>
<feature type="domain" description="Aminopeptidase P N-terminal" evidence="14">
    <location>
        <begin position="5"/>
        <end position="139"/>
    </location>
</feature>
<reference evidence="16" key="1">
    <citation type="submission" date="2018-02" db="EMBL/GenBank/DDBJ databases">
        <title>Genome sequencing of Solimonas sp. HR-BB.</title>
        <authorList>
            <person name="Lee Y."/>
            <person name="Jeon C.O."/>
        </authorList>
    </citation>
    <scope>NUCLEOTIDE SEQUENCE [LARGE SCALE GENOMIC DNA]</scope>
    <source>
        <strain evidence="16">HR-E</strain>
    </source>
</reference>
<dbReference type="InterPro" id="IPR007865">
    <property type="entry name" value="Aminopep_P_N"/>
</dbReference>
<comment type="cofactor">
    <cofactor evidence="2">
        <name>Mn(2+)</name>
        <dbReference type="ChEBI" id="CHEBI:29035"/>
    </cofactor>
</comment>
<dbReference type="SMART" id="SM01011">
    <property type="entry name" value="AMP_N"/>
    <property type="match status" value="1"/>
</dbReference>
<keyword evidence="16" id="KW-1185">Reference proteome</keyword>
<comment type="similarity">
    <text evidence="3 13">Belongs to the peptidase M24B family.</text>
</comment>
<dbReference type="AlphaFoldDB" id="A0A2P6AUH2"/>
<organism evidence="15 16">
    <name type="scientific">Amnimonas aquatica</name>
    <dbReference type="NCBI Taxonomy" id="2094561"/>
    <lineage>
        <taxon>Bacteria</taxon>
        <taxon>Pseudomonadati</taxon>
        <taxon>Pseudomonadota</taxon>
        <taxon>Gammaproteobacteria</taxon>
        <taxon>Moraxellales</taxon>
        <taxon>Moraxellaceae</taxon>
        <taxon>Amnimonas</taxon>
    </lineage>
</organism>
<dbReference type="InterPro" id="IPR036005">
    <property type="entry name" value="Creatinase/aminopeptidase-like"/>
</dbReference>
<evidence type="ECO:0000256" key="1">
    <source>
        <dbReference type="ARBA" id="ARBA00001424"/>
    </source>
</evidence>
<dbReference type="InterPro" id="IPR001131">
    <property type="entry name" value="Peptidase_M24B_aminopep-P_CS"/>
</dbReference>
<dbReference type="Pfam" id="PF05195">
    <property type="entry name" value="AMP_N"/>
    <property type="match status" value="1"/>
</dbReference>
<dbReference type="GO" id="GO:0070006">
    <property type="term" value="F:metalloaminopeptidase activity"/>
    <property type="evidence" value="ECO:0007669"/>
    <property type="project" value="InterPro"/>
</dbReference>
<dbReference type="Proteomes" id="UP000243900">
    <property type="component" value="Unassembled WGS sequence"/>
</dbReference>
<dbReference type="RefSeq" id="WP_105191245.1">
    <property type="nucleotide sequence ID" value="NZ_PTQZ01000025.1"/>
</dbReference>
<dbReference type="InterPro" id="IPR052433">
    <property type="entry name" value="X-Pro_dipept-like"/>
</dbReference>
<evidence type="ECO:0000256" key="11">
    <source>
        <dbReference type="ARBA" id="ARBA00075356"/>
    </source>
</evidence>
<sequence length="452" mass="49044">MPSLISSAEFAARRQALMRAIGPDAVALVPAALHHRRNRDTEYRYRQDSDFYYLGGFAEPEALIALLPGRAEGEFVLFCRPRDREMEIWNGYRAGPEGAVANFGADQAFVIGELDQRLPELLAGRRRVFAPMGTEPGFDRRLTGWLNTVRARTRAGVQAPGELHLLDAALHPLRLIKSAAELDIMQRAADLSAEGHRRAMAVAAPGRFEYELEAELLHAFTRHGCPAPAYGSIVGSGANACILHYTENDRRMQDGDLVLIDAGGELDHYAADITRTFPVSGRFSGPQRDLYEVVLAAQLAAIDAVKPGASWQDPHDTAVRILTRGLVDHGLLAGDVDGLIESGAYRRFYMHRTGHWLGMDVHDVGDYQIDGRWRPLQVGMVLTVEPGLYVAPDDDSVAAHWRGIGIRIEDDVAVTDGGRHVLTAQAPKSVADIEALVGAGAGVPGSIVGGAA</sequence>
<accession>A0A2P6AUH2</accession>
<dbReference type="OrthoDB" id="9806388at2"/>
<dbReference type="FunFam" id="3.90.230.10:FF:000002">
    <property type="entry name" value="Xaa-Pro aminopeptidase 3"/>
    <property type="match status" value="1"/>
</dbReference>
<keyword evidence="9" id="KW-0464">Manganese</keyword>
<comment type="caution">
    <text evidence="15">The sequence shown here is derived from an EMBL/GenBank/DDBJ whole genome shotgun (WGS) entry which is preliminary data.</text>
</comment>
<dbReference type="NCBIfam" id="NF008131">
    <property type="entry name" value="PRK10879.1"/>
    <property type="match status" value="1"/>
</dbReference>
<evidence type="ECO:0000256" key="2">
    <source>
        <dbReference type="ARBA" id="ARBA00001936"/>
    </source>
</evidence>
<evidence type="ECO:0000256" key="6">
    <source>
        <dbReference type="ARBA" id="ARBA00022723"/>
    </source>
</evidence>
<evidence type="ECO:0000256" key="5">
    <source>
        <dbReference type="ARBA" id="ARBA00022670"/>
    </source>
</evidence>
<name>A0A2P6AUH2_9GAMM</name>
<evidence type="ECO:0000256" key="8">
    <source>
        <dbReference type="ARBA" id="ARBA00023049"/>
    </source>
</evidence>
<dbReference type="SUPFAM" id="SSF55920">
    <property type="entry name" value="Creatinase/aminopeptidase"/>
    <property type="match status" value="1"/>
</dbReference>
<keyword evidence="8" id="KW-0482">Metalloprotease</keyword>
<dbReference type="Pfam" id="PF00557">
    <property type="entry name" value="Peptidase_M24"/>
    <property type="match status" value="1"/>
</dbReference>
<dbReference type="PANTHER" id="PTHR43226">
    <property type="entry name" value="XAA-PRO AMINOPEPTIDASE 3"/>
    <property type="match status" value="1"/>
</dbReference>
<dbReference type="GO" id="GO:0030145">
    <property type="term" value="F:manganese ion binding"/>
    <property type="evidence" value="ECO:0007669"/>
    <property type="project" value="InterPro"/>
</dbReference>
<dbReference type="InterPro" id="IPR000994">
    <property type="entry name" value="Pept_M24"/>
</dbReference>